<evidence type="ECO:0000259" key="2">
    <source>
        <dbReference type="PROSITE" id="PS51178"/>
    </source>
</evidence>
<sequence length="421" mass="43925">MKCPQCGKDLGSDLLPARCPDCGANLRDPALVSGSRDAGASRRSVEGLTGIGKGSTKDRGRHRVQLALAVLIVAVFCVGVVWMVRWAQGTLSRVPDVVGWRYERAEKELKALGYDVDREDVATKDASAGIVVSADVPEGGSGTARLQVATARTMPDVAGMGLEEAEAALDGAAIPYAVEERTGDGEDGRVQGASLEAGREVVGDTTVTLYVTRLPRVPDVMGKTRQEAVAALSEAGLGYEVESVPHEDGKAVGTVVSVDPAAGTAVKPGDKVRIGVVSQRKSLSQATAEQAVAAVYDAVSPGDSIGSALSALLSPESPFAGKGAHEVWYGMVKAAGGHEGVDARIQSLPRSVSSASIDVSDDGSSAEARVSVHWDWTSLGDGYQGVTSDDLHTITMTFDDEGRLLTFYDPQTDVPAYRVES</sequence>
<comment type="caution">
    <text evidence="3">The sequence shown here is derived from an EMBL/GenBank/DDBJ whole genome shotgun (WGS) entry which is preliminary data.</text>
</comment>
<feature type="domain" description="PASTA" evidence="2">
    <location>
        <begin position="88"/>
        <end position="150"/>
    </location>
</feature>
<dbReference type="Gene3D" id="3.30.10.20">
    <property type="match status" value="3"/>
</dbReference>
<dbReference type="InterPro" id="IPR005543">
    <property type="entry name" value="PASTA_dom"/>
</dbReference>
<dbReference type="CDD" id="cd06577">
    <property type="entry name" value="PASTA_pknB"/>
    <property type="match status" value="3"/>
</dbReference>
<dbReference type="Proteomes" id="UP001055025">
    <property type="component" value="Unassembled WGS sequence"/>
</dbReference>
<dbReference type="PROSITE" id="PS51178">
    <property type="entry name" value="PASTA"/>
    <property type="match status" value="3"/>
</dbReference>
<accession>A0AAV5B3X8</accession>
<reference evidence="3" key="1">
    <citation type="journal article" date="2022" name="Int. J. Syst. Evol. Microbiol.">
        <title>Granulimonas faecalis gen. nov., sp. nov., and Leptogranulimonas caecicola gen. nov., sp. nov., novel lactate-producing Atopobiaceae bacteria isolated from mouse intestines, and an emended description of the family Atopobiaceae.</title>
        <authorList>
            <person name="Morinaga K."/>
            <person name="Kusada H."/>
            <person name="Sakamoto S."/>
            <person name="Murakami T."/>
            <person name="Toyoda A."/>
            <person name="Mori H."/>
            <person name="Meng X.Y."/>
            <person name="Takashino M."/>
            <person name="Murotomi K."/>
            <person name="Tamaki H."/>
        </authorList>
    </citation>
    <scope>NUCLEOTIDE SEQUENCE</scope>
    <source>
        <strain evidence="3">OPF53</strain>
    </source>
</reference>
<dbReference type="Pfam" id="PF03793">
    <property type="entry name" value="PASTA"/>
    <property type="match status" value="3"/>
</dbReference>
<name>A0AAV5B3X8_9ACTN</name>
<organism evidence="3 4">
    <name type="scientific">Granulimonas faecalis</name>
    <dbReference type="NCBI Taxonomy" id="2894155"/>
    <lineage>
        <taxon>Bacteria</taxon>
        <taxon>Bacillati</taxon>
        <taxon>Actinomycetota</taxon>
        <taxon>Coriobacteriia</taxon>
        <taxon>Coriobacteriales</taxon>
        <taxon>Kribbibacteriaceae</taxon>
        <taxon>Granulimonas</taxon>
    </lineage>
</organism>
<evidence type="ECO:0000313" key="4">
    <source>
        <dbReference type="Proteomes" id="UP001055025"/>
    </source>
</evidence>
<dbReference type="RefSeq" id="WP_265590778.1">
    <property type="nucleotide sequence ID" value="NZ_BQKC01000001.1"/>
</dbReference>
<feature type="transmembrane region" description="Helical" evidence="1">
    <location>
        <begin position="66"/>
        <end position="84"/>
    </location>
</feature>
<protein>
    <recommendedName>
        <fullName evidence="2">PASTA domain-containing protein</fullName>
    </recommendedName>
</protein>
<feature type="domain" description="PASTA" evidence="2">
    <location>
        <begin position="152"/>
        <end position="212"/>
    </location>
</feature>
<feature type="domain" description="PASTA" evidence="2">
    <location>
        <begin position="213"/>
        <end position="278"/>
    </location>
</feature>
<keyword evidence="1" id="KW-0472">Membrane</keyword>
<proteinExistence type="predicted"/>
<evidence type="ECO:0000256" key="1">
    <source>
        <dbReference type="SAM" id="Phobius"/>
    </source>
</evidence>
<gene>
    <name evidence="3" type="ORF">ATOP_09930</name>
</gene>
<evidence type="ECO:0000313" key="3">
    <source>
        <dbReference type="EMBL" id="GJM55338.1"/>
    </source>
</evidence>
<dbReference type="EMBL" id="BQKC01000001">
    <property type="protein sequence ID" value="GJM55338.1"/>
    <property type="molecule type" value="Genomic_DNA"/>
</dbReference>
<keyword evidence="1" id="KW-0812">Transmembrane</keyword>
<keyword evidence="1" id="KW-1133">Transmembrane helix</keyword>
<dbReference type="SMART" id="SM00740">
    <property type="entry name" value="PASTA"/>
    <property type="match status" value="3"/>
</dbReference>
<keyword evidence="4" id="KW-1185">Reference proteome</keyword>
<dbReference type="AlphaFoldDB" id="A0AAV5B3X8"/>